<proteinExistence type="inferred from homology"/>
<keyword evidence="4 6" id="KW-0862">Zinc</keyword>
<feature type="binding site" evidence="6">
    <location>
        <position position="206"/>
    </location>
    <ligand>
        <name>Zn(2+)</name>
        <dbReference type="ChEBI" id="CHEBI:29105"/>
    </ligand>
</feature>
<dbReference type="PANTHER" id="PTHR38461:SF1">
    <property type="entry name" value="4-DEOXY-L-THREO-5-HEXOSULOSE-URONATE KETOL-ISOMERASE"/>
    <property type="match status" value="1"/>
</dbReference>
<comment type="cofactor">
    <cofactor evidence="6">
        <name>Zn(2+)</name>
        <dbReference type="ChEBI" id="CHEBI:29105"/>
    </cofactor>
    <text evidence="6">Binds 1 zinc ion per subunit.</text>
</comment>
<feature type="binding site" evidence="6">
    <location>
        <position position="253"/>
    </location>
    <ligand>
        <name>Zn(2+)</name>
        <dbReference type="ChEBI" id="CHEBI:29105"/>
    </ligand>
</feature>
<dbReference type="InterPro" id="IPR021120">
    <property type="entry name" value="KduI/IolB_isomerase"/>
</dbReference>
<keyword evidence="5 6" id="KW-0413">Isomerase</keyword>
<sequence>MIPMILKNRPMKVAHTPSPSEAAMLDTVGLRESFLLEDLFQPGELTLVYTDLDRAIVGSAVPTGSALKLEAGDELRADYFCERRELGVLNMGEKGTVAVDGTDYELEKCDCLYIGRGSKEISFSSADAGEPAGFYLISYPAHTGHPTTKATPADANRVELGSPEECNERTICQYIHQNGIRSCQLVMGFTEFKPGSIWNTMPAHTHLRRSEVYGYFDVPTGHAVLHMMGEPDETRPLWIHDKQAVLSPAWSIHCGAGTAAYRFCWAMGGENQDFTDMDKVEISELR</sequence>
<dbReference type="Pfam" id="PF04962">
    <property type="entry name" value="KduI"/>
    <property type="match status" value="1"/>
</dbReference>
<dbReference type="InterPro" id="IPR007045">
    <property type="entry name" value="KduI"/>
</dbReference>
<gene>
    <name evidence="6 7" type="primary">kduI</name>
    <name evidence="7" type="ORF">Hsar01_03613</name>
</gene>
<protein>
    <recommendedName>
        <fullName evidence="6">4-deoxy-L-threo-5-hexosulose-uronate ketol-isomerase</fullName>
        <ecNumber evidence="6">5.3.1.17</ecNumber>
    </recommendedName>
    <alternativeName>
        <fullName evidence="6">5-keto-4-deoxyuronate isomerase</fullName>
    </alternativeName>
    <alternativeName>
        <fullName evidence="6">DKI isomerase</fullName>
    </alternativeName>
</protein>
<evidence type="ECO:0000313" key="8">
    <source>
        <dbReference type="Proteomes" id="UP001476282"/>
    </source>
</evidence>
<comment type="caution">
    <text evidence="7">The sequence shown here is derived from an EMBL/GenBank/DDBJ whole genome shotgun (WGS) entry which is preliminary data.</text>
</comment>
<name>A0ABP9UYE6_9BACT</name>
<dbReference type="Proteomes" id="UP001476282">
    <property type="component" value="Unassembled WGS sequence"/>
</dbReference>
<keyword evidence="3 6" id="KW-0479">Metal-binding</keyword>
<dbReference type="InterPro" id="IPR014710">
    <property type="entry name" value="RmlC-like_jellyroll"/>
</dbReference>
<dbReference type="SUPFAM" id="SSF51182">
    <property type="entry name" value="RmlC-like cupins"/>
    <property type="match status" value="1"/>
</dbReference>
<dbReference type="CDD" id="cd20491">
    <property type="entry name" value="cupin_KduI_C"/>
    <property type="match status" value="1"/>
</dbReference>
<dbReference type="EMBL" id="BAABRI010000024">
    <property type="protein sequence ID" value="GAA5484369.1"/>
    <property type="molecule type" value="Genomic_DNA"/>
</dbReference>
<feature type="binding site" evidence="6">
    <location>
        <position position="204"/>
    </location>
    <ligand>
        <name>Zn(2+)</name>
        <dbReference type="ChEBI" id="CHEBI:29105"/>
    </ligand>
</feature>
<dbReference type="PIRSF" id="PIRSF006625">
    <property type="entry name" value="KduI"/>
    <property type="match status" value="1"/>
</dbReference>
<dbReference type="Gene3D" id="2.60.120.520">
    <property type="entry name" value="pectin degrading enzyme 5-keto 4- deoxyuronate isomerase, domain 1"/>
    <property type="match status" value="1"/>
</dbReference>
<evidence type="ECO:0000256" key="6">
    <source>
        <dbReference type="HAMAP-Rule" id="MF_00687"/>
    </source>
</evidence>
<dbReference type="NCBIfam" id="NF002091">
    <property type="entry name" value="PRK00924.1"/>
    <property type="match status" value="1"/>
</dbReference>
<dbReference type="InterPro" id="IPR027449">
    <property type="entry name" value="KduI_N"/>
</dbReference>
<evidence type="ECO:0000256" key="4">
    <source>
        <dbReference type="ARBA" id="ARBA00022833"/>
    </source>
</evidence>
<dbReference type="Gene3D" id="2.60.120.10">
    <property type="entry name" value="Jelly Rolls"/>
    <property type="match status" value="1"/>
</dbReference>
<dbReference type="InterPro" id="IPR011051">
    <property type="entry name" value="RmlC_Cupin_sf"/>
</dbReference>
<keyword evidence="8" id="KW-1185">Reference proteome</keyword>
<feature type="binding site" evidence="6">
    <location>
        <position position="211"/>
    </location>
    <ligand>
        <name>Zn(2+)</name>
        <dbReference type="ChEBI" id="CHEBI:29105"/>
    </ligand>
</feature>
<dbReference type="CDD" id="cd20294">
    <property type="entry name" value="cupin_KduI_N"/>
    <property type="match status" value="1"/>
</dbReference>
<evidence type="ECO:0000256" key="1">
    <source>
        <dbReference type="ARBA" id="ARBA00000552"/>
    </source>
</evidence>
<evidence type="ECO:0000256" key="5">
    <source>
        <dbReference type="ARBA" id="ARBA00023235"/>
    </source>
</evidence>
<organism evidence="7 8">
    <name type="scientific">Haloferula sargassicola</name>
    <dbReference type="NCBI Taxonomy" id="490096"/>
    <lineage>
        <taxon>Bacteria</taxon>
        <taxon>Pseudomonadati</taxon>
        <taxon>Verrucomicrobiota</taxon>
        <taxon>Verrucomicrobiia</taxon>
        <taxon>Verrucomicrobiales</taxon>
        <taxon>Verrucomicrobiaceae</taxon>
        <taxon>Haloferula</taxon>
    </lineage>
</organism>
<evidence type="ECO:0000256" key="3">
    <source>
        <dbReference type="ARBA" id="ARBA00022723"/>
    </source>
</evidence>
<dbReference type="EC" id="5.3.1.17" evidence="6"/>
<comment type="similarity">
    <text evidence="2 6">Belongs to the KduI family.</text>
</comment>
<reference evidence="7 8" key="1">
    <citation type="submission" date="2024-02" db="EMBL/GenBank/DDBJ databases">
        <title>Haloferula sargassicola NBRC 104335.</title>
        <authorList>
            <person name="Ichikawa N."/>
            <person name="Katano-Makiyama Y."/>
            <person name="Hidaka K."/>
        </authorList>
    </citation>
    <scope>NUCLEOTIDE SEQUENCE [LARGE SCALE GENOMIC DNA]</scope>
    <source>
        <strain evidence="7 8">NBRC 104335</strain>
    </source>
</reference>
<evidence type="ECO:0000313" key="7">
    <source>
        <dbReference type="EMBL" id="GAA5484369.1"/>
    </source>
</evidence>
<accession>A0ABP9UYE6</accession>
<comment type="function">
    <text evidence="6">Catalyzes the isomerization of 5-dehydro-4-deoxy-D-glucuronate to 3-deoxy-D-glycero-2,5-hexodiulosonate.</text>
</comment>
<dbReference type="HAMAP" id="MF_00687">
    <property type="entry name" value="KduI"/>
    <property type="match status" value="1"/>
</dbReference>
<dbReference type="PANTHER" id="PTHR38461">
    <property type="entry name" value="4-DEOXY-L-THREO-5-HEXOSULOSE-URONATE KETOL-ISOMERASE"/>
    <property type="match status" value="1"/>
</dbReference>
<evidence type="ECO:0000256" key="2">
    <source>
        <dbReference type="ARBA" id="ARBA00008086"/>
    </source>
</evidence>
<comment type="pathway">
    <text evidence="6">Glycan metabolism; pectin degradation; 2-dehydro-3-deoxy-D-gluconate from pectin: step 4/5.</text>
</comment>
<comment type="catalytic activity">
    <reaction evidence="1 6">
        <text>5-dehydro-4-deoxy-D-glucuronate = 3-deoxy-D-glycero-2,5-hexodiulosonate</text>
        <dbReference type="Rhea" id="RHEA:23896"/>
        <dbReference type="ChEBI" id="CHEBI:17117"/>
        <dbReference type="ChEBI" id="CHEBI:29071"/>
        <dbReference type="EC" id="5.3.1.17"/>
    </reaction>
</comment>